<dbReference type="AlphaFoldDB" id="A0A2A2G849"/>
<name>A0A2A2G849_9BACT</name>
<evidence type="ECO:0000313" key="1">
    <source>
        <dbReference type="EMBL" id="PAU93017.1"/>
    </source>
</evidence>
<sequence length="135" mass="15027">MNYSSIPSVPVEIPNINHGLQVAKGLLKVKEDGLHLEFEVKDSIVGLITSGVKSVVVTYVDLENIRFEKGWWNAKIIVEGKSMKVFEALPGSEQGRLKLKVKRSDRDDAQNAVSSARVHLSEQKLKELDDEKTKG</sequence>
<evidence type="ECO:0000313" key="2">
    <source>
        <dbReference type="Proteomes" id="UP000218831"/>
    </source>
</evidence>
<protein>
    <submittedName>
        <fullName evidence="1">Uncharacterized protein</fullName>
    </submittedName>
</protein>
<accession>A0A2A2G849</accession>
<dbReference type="Proteomes" id="UP000218831">
    <property type="component" value="Unassembled WGS sequence"/>
</dbReference>
<dbReference type="EMBL" id="NSKE01000011">
    <property type="protein sequence ID" value="PAU93017.1"/>
    <property type="molecule type" value="Genomic_DNA"/>
</dbReference>
<dbReference type="OrthoDB" id="1524505at2"/>
<comment type="caution">
    <text evidence="1">The sequence shown here is derived from an EMBL/GenBank/DDBJ whole genome shotgun (WGS) entry which is preliminary data.</text>
</comment>
<dbReference type="RefSeq" id="WP_095607437.1">
    <property type="nucleotide sequence ID" value="NZ_NSKE01000011.1"/>
</dbReference>
<reference evidence="1 2" key="1">
    <citation type="submission" date="2017-08" db="EMBL/GenBank/DDBJ databases">
        <title>Aliifodinibius alkalisoli sp. nov., isolated from saline alkaline soil.</title>
        <authorList>
            <person name="Liu D."/>
            <person name="Zhang G."/>
        </authorList>
    </citation>
    <scope>NUCLEOTIDE SEQUENCE [LARGE SCALE GENOMIC DNA]</scope>
    <source>
        <strain evidence="1 2">WN023</strain>
    </source>
</reference>
<organism evidence="1 2">
    <name type="scientific">Fodinibius salipaludis</name>
    <dbReference type="NCBI Taxonomy" id="2032627"/>
    <lineage>
        <taxon>Bacteria</taxon>
        <taxon>Pseudomonadati</taxon>
        <taxon>Balneolota</taxon>
        <taxon>Balneolia</taxon>
        <taxon>Balneolales</taxon>
        <taxon>Balneolaceae</taxon>
        <taxon>Fodinibius</taxon>
    </lineage>
</organism>
<keyword evidence="2" id="KW-1185">Reference proteome</keyword>
<proteinExistence type="predicted"/>
<gene>
    <name evidence="1" type="ORF">CK503_13925</name>
</gene>